<evidence type="ECO:0000256" key="6">
    <source>
        <dbReference type="ARBA" id="ARBA00022833"/>
    </source>
</evidence>
<keyword evidence="6 7" id="KW-0862">Zinc</keyword>
<comment type="cofactor">
    <cofactor evidence="7">
        <name>Zn(2+)</name>
        <dbReference type="ChEBI" id="CHEBI:29105"/>
    </cofactor>
    <text evidence="7">Binds 1 zinc ion.</text>
</comment>
<comment type="similarity">
    <text evidence="1 7">Belongs to the endoribonuclease YbeY family.</text>
</comment>
<evidence type="ECO:0000256" key="4">
    <source>
        <dbReference type="ARBA" id="ARBA00022759"/>
    </source>
</evidence>
<name>A0A2M8LH13_9BACT</name>
<keyword evidence="7" id="KW-0698">rRNA processing</keyword>
<dbReference type="GO" id="GO:0008270">
    <property type="term" value="F:zinc ion binding"/>
    <property type="evidence" value="ECO:0007669"/>
    <property type="project" value="UniProtKB-UniRule"/>
</dbReference>
<keyword evidence="3 7" id="KW-0479">Metal-binding</keyword>
<reference evidence="9" key="1">
    <citation type="submission" date="2017-09" db="EMBL/GenBank/DDBJ databases">
        <title>Depth-based differentiation of microbial function through sediment-hosted aquifers and enrichment of novel symbionts in the deep terrestrial subsurface.</title>
        <authorList>
            <person name="Probst A.J."/>
            <person name="Ladd B."/>
            <person name="Jarett J.K."/>
            <person name="Geller-Mcgrath D.E."/>
            <person name="Sieber C.M.K."/>
            <person name="Emerson J.B."/>
            <person name="Anantharaman K."/>
            <person name="Thomas B.C."/>
            <person name="Malmstrom R."/>
            <person name="Stieglmeier M."/>
            <person name="Klingl A."/>
            <person name="Woyke T."/>
            <person name="Ryan C.M."/>
            <person name="Banfield J.F."/>
        </authorList>
    </citation>
    <scope>NUCLEOTIDE SEQUENCE [LARGE SCALE GENOMIC DNA]</scope>
</reference>
<dbReference type="InterPro" id="IPR023091">
    <property type="entry name" value="MetalPrtase_cat_dom_sf_prd"/>
</dbReference>
<keyword evidence="7" id="KW-0690">Ribosome biogenesis</keyword>
<feature type="binding site" evidence="7">
    <location>
        <position position="119"/>
    </location>
    <ligand>
        <name>Zn(2+)</name>
        <dbReference type="ChEBI" id="CHEBI:29105"/>
        <note>catalytic</note>
    </ligand>
</feature>
<accession>A0A2M8LH13</accession>
<comment type="function">
    <text evidence="7">Single strand-specific metallo-endoribonuclease involved in late-stage 70S ribosome quality control and in maturation of the 3' terminus of the 16S rRNA.</text>
</comment>
<keyword evidence="7" id="KW-0963">Cytoplasm</keyword>
<evidence type="ECO:0000313" key="8">
    <source>
        <dbReference type="EMBL" id="PJE76705.1"/>
    </source>
</evidence>
<proteinExistence type="inferred from homology"/>
<evidence type="ECO:0000256" key="7">
    <source>
        <dbReference type="HAMAP-Rule" id="MF_00009"/>
    </source>
</evidence>
<dbReference type="GO" id="GO:0004521">
    <property type="term" value="F:RNA endonuclease activity"/>
    <property type="evidence" value="ECO:0007669"/>
    <property type="project" value="UniProtKB-UniRule"/>
</dbReference>
<comment type="subcellular location">
    <subcellularLocation>
        <location evidence="7">Cytoplasm</location>
    </subcellularLocation>
</comment>
<dbReference type="HAMAP" id="MF_00009">
    <property type="entry name" value="Endoribonucl_YbeY"/>
    <property type="match status" value="1"/>
</dbReference>
<evidence type="ECO:0000256" key="3">
    <source>
        <dbReference type="ARBA" id="ARBA00022723"/>
    </source>
</evidence>
<evidence type="ECO:0000256" key="5">
    <source>
        <dbReference type="ARBA" id="ARBA00022801"/>
    </source>
</evidence>
<dbReference type="GO" id="GO:0006364">
    <property type="term" value="P:rRNA processing"/>
    <property type="evidence" value="ECO:0007669"/>
    <property type="project" value="UniProtKB-UniRule"/>
</dbReference>
<dbReference type="InterPro" id="IPR020549">
    <property type="entry name" value="YbeY_CS"/>
</dbReference>
<dbReference type="Proteomes" id="UP000231436">
    <property type="component" value="Unassembled WGS sequence"/>
</dbReference>
<gene>
    <name evidence="7 8" type="primary">ybeY</name>
    <name evidence="8" type="ORF">COV05_02980</name>
</gene>
<dbReference type="GO" id="GO:0005737">
    <property type="term" value="C:cytoplasm"/>
    <property type="evidence" value="ECO:0007669"/>
    <property type="project" value="UniProtKB-SubCell"/>
</dbReference>
<dbReference type="Pfam" id="PF02130">
    <property type="entry name" value="YbeY"/>
    <property type="match status" value="1"/>
</dbReference>
<dbReference type="PROSITE" id="PS01306">
    <property type="entry name" value="UPF0054"/>
    <property type="match status" value="1"/>
</dbReference>
<keyword evidence="5 7" id="KW-0378">Hydrolase</keyword>
<dbReference type="EC" id="3.1.-.-" evidence="7"/>
<evidence type="ECO:0000313" key="9">
    <source>
        <dbReference type="Proteomes" id="UP000231436"/>
    </source>
</evidence>
<dbReference type="EMBL" id="PFEU01000015">
    <property type="protein sequence ID" value="PJE76705.1"/>
    <property type="molecule type" value="Genomic_DNA"/>
</dbReference>
<dbReference type="Gene3D" id="3.40.390.30">
    <property type="entry name" value="Metalloproteases ('zincins'), catalytic domain"/>
    <property type="match status" value="1"/>
</dbReference>
<dbReference type="InterPro" id="IPR002036">
    <property type="entry name" value="YbeY"/>
</dbReference>
<comment type="caution">
    <text evidence="8">The sequence shown here is derived from an EMBL/GenBank/DDBJ whole genome shotgun (WGS) entry which is preliminary data.</text>
</comment>
<evidence type="ECO:0000256" key="1">
    <source>
        <dbReference type="ARBA" id="ARBA00010875"/>
    </source>
</evidence>
<sequence length="145" mass="16510">MIEAELNQSLLKGGQRMPIAQLKKVLSACSRALKVKGTVYVSIGFISKAQMRKLNRQWRGKDRVTDVLSFELDGEQMKGEILLSYDQAKIQGQEMGHSTRDEISFLIVHGILHLFGYDHEKPNDAKKMFPLQEKILHSLTIDSRL</sequence>
<feature type="binding site" evidence="7">
    <location>
        <position position="109"/>
    </location>
    <ligand>
        <name>Zn(2+)</name>
        <dbReference type="ChEBI" id="CHEBI:29105"/>
        <note>catalytic</note>
    </ligand>
</feature>
<dbReference type="NCBIfam" id="TIGR00043">
    <property type="entry name" value="rRNA maturation RNase YbeY"/>
    <property type="match status" value="1"/>
</dbReference>
<keyword evidence="2 7" id="KW-0540">Nuclease</keyword>
<feature type="binding site" evidence="7">
    <location>
        <position position="113"/>
    </location>
    <ligand>
        <name>Zn(2+)</name>
        <dbReference type="ChEBI" id="CHEBI:29105"/>
        <note>catalytic</note>
    </ligand>
</feature>
<dbReference type="PANTHER" id="PTHR46986:SF1">
    <property type="entry name" value="ENDORIBONUCLEASE YBEY, CHLOROPLASTIC"/>
    <property type="match status" value="1"/>
</dbReference>
<dbReference type="SUPFAM" id="SSF55486">
    <property type="entry name" value="Metalloproteases ('zincins'), catalytic domain"/>
    <property type="match status" value="1"/>
</dbReference>
<keyword evidence="4 7" id="KW-0255">Endonuclease</keyword>
<dbReference type="GO" id="GO:0004222">
    <property type="term" value="F:metalloendopeptidase activity"/>
    <property type="evidence" value="ECO:0007669"/>
    <property type="project" value="InterPro"/>
</dbReference>
<organism evidence="8 9">
    <name type="scientific">Candidatus Uhrbacteria bacterium CG10_big_fil_rev_8_21_14_0_10_48_16</name>
    <dbReference type="NCBI Taxonomy" id="1975038"/>
    <lineage>
        <taxon>Bacteria</taxon>
        <taxon>Candidatus Uhriibacteriota</taxon>
    </lineage>
</organism>
<dbReference type="PANTHER" id="PTHR46986">
    <property type="entry name" value="ENDORIBONUCLEASE YBEY, CHLOROPLASTIC"/>
    <property type="match status" value="1"/>
</dbReference>
<dbReference type="AlphaFoldDB" id="A0A2M8LH13"/>
<protein>
    <recommendedName>
        <fullName evidence="7">Endoribonuclease YbeY</fullName>
        <ecNumber evidence="7">3.1.-.-</ecNumber>
    </recommendedName>
</protein>
<evidence type="ECO:0000256" key="2">
    <source>
        <dbReference type="ARBA" id="ARBA00022722"/>
    </source>
</evidence>